<dbReference type="PROSITE" id="PS50005">
    <property type="entry name" value="TPR"/>
    <property type="match status" value="1"/>
</dbReference>
<organism evidence="3 4">
    <name type="scientific">Chthoniobacter flavus Ellin428</name>
    <dbReference type="NCBI Taxonomy" id="497964"/>
    <lineage>
        <taxon>Bacteria</taxon>
        <taxon>Pseudomonadati</taxon>
        <taxon>Verrucomicrobiota</taxon>
        <taxon>Spartobacteria</taxon>
        <taxon>Chthoniobacterales</taxon>
        <taxon>Chthoniobacteraceae</taxon>
        <taxon>Chthoniobacter</taxon>
    </lineage>
</organism>
<evidence type="ECO:0000256" key="1">
    <source>
        <dbReference type="PROSITE-ProRule" id="PRU00339"/>
    </source>
</evidence>
<feature type="repeat" description="TPR" evidence="1">
    <location>
        <begin position="69"/>
        <end position="102"/>
    </location>
</feature>
<dbReference type="eggNOG" id="COG0457">
    <property type="taxonomic scope" value="Bacteria"/>
</dbReference>
<dbReference type="EMBL" id="ABVL01000010">
    <property type="protein sequence ID" value="EDY18804.1"/>
    <property type="molecule type" value="Genomic_DNA"/>
</dbReference>
<dbReference type="AlphaFoldDB" id="B4D3H4"/>
<evidence type="ECO:0000313" key="3">
    <source>
        <dbReference type="EMBL" id="EDY18804.1"/>
    </source>
</evidence>
<proteinExistence type="predicted"/>
<dbReference type="Gene3D" id="1.25.40.10">
    <property type="entry name" value="Tetratricopeptide repeat domain"/>
    <property type="match status" value="1"/>
</dbReference>
<accession>B4D3H4</accession>
<dbReference type="InterPro" id="IPR011990">
    <property type="entry name" value="TPR-like_helical_dom_sf"/>
</dbReference>
<keyword evidence="2" id="KW-0812">Transmembrane</keyword>
<gene>
    <name evidence="3" type="ORF">CfE428DRAFT_3462</name>
</gene>
<comment type="caution">
    <text evidence="3">The sequence shown here is derived from an EMBL/GenBank/DDBJ whole genome shotgun (WGS) entry which is preliminary data.</text>
</comment>
<reference evidence="3 4" key="1">
    <citation type="journal article" date="2011" name="J. Bacteriol.">
        <title>Genome sequence of Chthoniobacter flavus Ellin428, an aerobic heterotrophic soil bacterium.</title>
        <authorList>
            <person name="Kant R."/>
            <person name="van Passel M.W."/>
            <person name="Palva A."/>
            <person name="Lucas S."/>
            <person name="Lapidus A."/>
            <person name="Glavina Del Rio T."/>
            <person name="Dalin E."/>
            <person name="Tice H."/>
            <person name="Bruce D."/>
            <person name="Goodwin L."/>
            <person name="Pitluck S."/>
            <person name="Larimer F.W."/>
            <person name="Land M.L."/>
            <person name="Hauser L."/>
            <person name="Sangwan P."/>
            <person name="de Vos W.M."/>
            <person name="Janssen P.H."/>
            <person name="Smidt H."/>
        </authorList>
    </citation>
    <scope>NUCLEOTIDE SEQUENCE [LARGE SCALE GENOMIC DNA]</scope>
    <source>
        <strain evidence="3 4">Ellin428</strain>
    </source>
</reference>
<dbReference type="InParanoid" id="B4D3H4"/>
<evidence type="ECO:0000256" key="2">
    <source>
        <dbReference type="SAM" id="Phobius"/>
    </source>
</evidence>
<feature type="transmembrane region" description="Helical" evidence="2">
    <location>
        <begin position="137"/>
        <end position="158"/>
    </location>
</feature>
<name>B4D3H4_9BACT</name>
<keyword evidence="4" id="KW-1185">Reference proteome</keyword>
<dbReference type="SUPFAM" id="SSF48452">
    <property type="entry name" value="TPR-like"/>
    <property type="match status" value="1"/>
</dbReference>
<protein>
    <submittedName>
        <fullName evidence="3">Tetratricopeptide TPR_2 repeat protein</fullName>
    </submittedName>
</protein>
<keyword evidence="1" id="KW-0802">TPR repeat</keyword>
<sequence precursor="true">MQKAERHPSLPCWKFPRWLAALAVLLLALLPIRGWASDFDTANQAYDQGKFADAKAGYEKVIESGAGSANVYYNLGNTEFRLDDAGHAILSYERALALTPRHPEALANLRLLREKNGSRLLPVSWNSRLAHLLTTNIWTVLVAVSGWIVLFGLVIIFTSRQADHFGLWLLTLLSVVVCAVASVSLWSMTRDQALAVITAKETEARLAPAESAGVAEALPAGSQVRVLSERGEWIYCELPGLGRGWVPEGALQHVRPVKS</sequence>
<feature type="transmembrane region" description="Helical" evidence="2">
    <location>
        <begin position="165"/>
        <end position="186"/>
    </location>
</feature>
<dbReference type="SMART" id="SM00028">
    <property type="entry name" value="TPR"/>
    <property type="match status" value="1"/>
</dbReference>
<dbReference type="Proteomes" id="UP000005824">
    <property type="component" value="Unassembled WGS sequence"/>
</dbReference>
<dbReference type="InterPro" id="IPR019734">
    <property type="entry name" value="TPR_rpt"/>
</dbReference>
<keyword evidence="2" id="KW-1133">Transmembrane helix</keyword>
<keyword evidence="2" id="KW-0472">Membrane</keyword>
<evidence type="ECO:0000313" key="4">
    <source>
        <dbReference type="Proteomes" id="UP000005824"/>
    </source>
</evidence>
<dbReference type="Gene3D" id="2.30.30.40">
    <property type="entry name" value="SH3 Domains"/>
    <property type="match status" value="1"/>
</dbReference>
<dbReference type="STRING" id="497964.CfE428DRAFT_3462"/>